<dbReference type="Gene3D" id="3.30.420.40">
    <property type="match status" value="2"/>
</dbReference>
<feature type="domain" description="ATPase BadF/BadG/BcrA/BcrD type" evidence="1">
    <location>
        <begin position="4"/>
        <end position="303"/>
    </location>
</feature>
<dbReference type="InterPro" id="IPR043129">
    <property type="entry name" value="ATPase_NBD"/>
</dbReference>
<gene>
    <name evidence="2" type="ORF">D3H55_09595</name>
</gene>
<dbReference type="InterPro" id="IPR052519">
    <property type="entry name" value="Euk-type_GlcNAc_Kinase"/>
</dbReference>
<proteinExistence type="predicted"/>
<keyword evidence="3" id="KW-1185">Reference proteome</keyword>
<dbReference type="AlphaFoldDB" id="A0A3A1QZ89"/>
<comment type="caution">
    <text evidence="2">The sequence shown here is derived from an EMBL/GenBank/DDBJ whole genome shotgun (WGS) entry which is preliminary data.</text>
</comment>
<reference evidence="2 3" key="1">
    <citation type="submission" date="2018-09" db="EMBL/GenBank/DDBJ databases">
        <title>Bacillus saliacetes sp. nov., isolated from Thai shrimp paste (Ka-pi).</title>
        <authorList>
            <person name="Daroonpunt R."/>
            <person name="Tanasupawat S."/>
            <person name="Yiamsombut S."/>
        </authorList>
    </citation>
    <scope>NUCLEOTIDE SEQUENCE [LARGE SCALE GENOMIC DNA]</scope>
    <source>
        <strain evidence="2 3">SKP7-4</strain>
    </source>
</reference>
<organism evidence="2 3">
    <name type="scientific">Bacillus salacetis</name>
    <dbReference type="NCBI Taxonomy" id="2315464"/>
    <lineage>
        <taxon>Bacteria</taxon>
        <taxon>Bacillati</taxon>
        <taxon>Bacillota</taxon>
        <taxon>Bacilli</taxon>
        <taxon>Bacillales</taxon>
        <taxon>Bacillaceae</taxon>
        <taxon>Bacillus</taxon>
    </lineage>
</organism>
<dbReference type="OrthoDB" id="9772633at2"/>
<name>A0A3A1QZ89_9BACI</name>
<dbReference type="PANTHER" id="PTHR43190">
    <property type="entry name" value="N-ACETYL-D-GLUCOSAMINE KINASE"/>
    <property type="match status" value="1"/>
</dbReference>
<dbReference type="Proteomes" id="UP000265801">
    <property type="component" value="Unassembled WGS sequence"/>
</dbReference>
<dbReference type="Pfam" id="PF01869">
    <property type="entry name" value="BcrAD_BadFG"/>
    <property type="match status" value="1"/>
</dbReference>
<dbReference type="EMBL" id="QXIR01000011">
    <property type="protein sequence ID" value="RIW34229.1"/>
    <property type="molecule type" value="Genomic_DNA"/>
</dbReference>
<accession>A0A3A1QZ89</accession>
<evidence type="ECO:0000313" key="2">
    <source>
        <dbReference type="EMBL" id="RIW34229.1"/>
    </source>
</evidence>
<dbReference type="CDD" id="cd24007">
    <property type="entry name" value="ASKHA_NBD_eukNAGK-like"/>
    <property type="match status" value="1"/>
</dbReference>
<sequence length="324" mass="34752">MFVLGIDGGGTKTKGVIADSNGEIIAQAKSGPSNLNSVTQFDLKMELSILIDSLREQSGDTFSQVKTVYAGMSGVDHPTAKRKMKEILNSLLPQGVKVMVNNDAITALYSGTWGKPGIIQIGGTGSITYGLNSNGVFDRVGGWGYLLGEKGSGYALGSDGLRAAFSYHDGLGDPTLIKGFVMEHFQSQSLPDIVHTVYQSKNSKELIASLSKLVVRAADLEDGIAMKIVEENGVYIGESITCLINRLFSDREKQSGIDIVLTGGVFNRIDLFQGNIEKVLNENRINYAFAIPKIHPVGGAVIAALLEENVKIDDSLRESFSSIT</sequence>
<dbReference type="SUPFAM" id="SSF53067">
    <property type="entry name" value="Actin-like ATPase domain"/>
    <property type="match status" value="2"/>
</dbReference>
<evidence type="ECO:0000313" key="3">
    <source>
        <dbReference type="Proteomes" id="UP000265801"/>
    </source>
</evidence>
<dbReference type="RefSeq" id="WP_119546696.1">
    <property type="nucleotide sequence ID" value="NZ_QXIR01000011.1"/>
</dbReference>
<dbReference type="PANTHER" id="PTHR43190:SF3">
    <property type="entry name" value="N-ACETYL-D-GLUCOSAMINE KINASE"/>
    <property type="match status" value="1"/>
</dbReference>
<dbReference type="InterPro" id="IPR002731">
    <property type="entry name" value="ATPase_BadF"/>
</dbReference>
<evidence type="ECO:0000259" key="1">
    <source>
        <dbReference type="Pfam" id="PF01869"/>
    </source>
</evidence>
<protein>
    <recommendedName>
        <fullName evidence="1">ATPase BadF/BadG/BcrA/BcrD type domain-containing protein</fullName>
    </recommendedName>
</protein>